<reference evidence="3" key="1">
    <citation type="journal article" date="2019" name="Int. J. Syst. Evol. Microbiol.">
        <title>The Global Catalogue of Microorganisms (GCM) 10K type strain sequencing project: providing services to taxonomists for standard genome sequencing and annotation.</title>
        <authorList>
            <consortium name="The Broad Institute Genomics Platform"/>
            <consortium name="The Broad Institute Genome Sequencing Center for Infectious Disease"/>
            <person name="Wu L."/>
            <person name="Ma J."/>
        </authorList>
    </citation>
    <scope>NUCLEOTIDE SEQUENCE [LARGE SCALE GENOMIC DNA]</scope>
    <source>
        <strain evidence="3">JCM 12149</strain>
    </source>
</reference>
<feature type="compositionally biased region" description="Basic and acidic residues" evidence="1">
    <location>
        <begin position="8"/>
        <end position="17"/>
    </location>
</feature>
<name>A0ABP3J076_9BACI</name>
<proteinExistence type="predicted"/>
<comment type="caution">
    <text evidence="2">The sequence shown here is derived from an EMBL/GenBank/DDBJ whole genome shotgun (WGS) entry which is preliminary data.</text>
</comment>
<evidence type="ECO:0000313" key="3">
    <source>
        <dbReference type="Proteomes" id="UP001501459"/>
    </source>
</evidence>
<feature type="region of interest" description="Disordered" evidence="1">
    <location>
        <begin position="1"/>
        <end position="22"/>
    </location>
</feature>
<evidence type="ECO:0000313" key="2">
    <source>
        <dbReference type="EMBL" id="GAA0435859.1"/>
    </source>
</evidence>
<dbReference type="EMBL" id="BAAADM010000030">
    <property type="protein sequence ID" value="GAA0435859.1"/>
    <property type="molecule type" value="Genomic_DNA"/>
</dbReference>
<evidence type="ECO:0000256" key="1">
    <source>
        <dbReference type="SAM" id="MobiDB-lite"/>
    </source>
</evidence>
<gene>
    <name evidence="2" type="ORF">GCM10008983_10620</name>
</gene>
<keyword evidence="3" id="KW-1185">Reference proteome</keyword>
<organism evidence="2 3">
    <name type="scientific">Lentibacillus halophilus</name>
    <dbReference type="NCBI Taxonomy" id="295065"/>
    <lineage>
        <taxon>Bacteria</taxon>
        <taxon>Bacillati</taxon>
        <taxon>Bacillota</taxon>
        <taxon>Bacilli</taxon>
        <taxon>Bacillales</taxon>
        <taxon>Bacillaceae</taxon>
        <taxon>Lentibacillus</taxon>
    </lineage>
</organism>
<sequence length="54" mass="6027">MQGATSYRSERSEDKRRTVTYKNPSSLMEEGVFIAPLPPDKVITLTIKGGIIDE</sequence>
<protein>
    <submittedName>
        <fullName evidence="2">Uncharacterized protein</fullName>
    </submittedName>
</protein>
<accession>A0ABP3J076</accession>
<dbReference type="Proteomes" id="UP001501459">
    <property type="component" value="Unassembled WGS sequence"/>
</dbReference>